<evidence type="ECO:0000256" key="1">
    <source>
        <dbReference type="SAM" id="SignalP"/>
    </source>
</evidence>
<feature type="signal peptide" evidence="1">
    <location>
        <begin position="1"/>
        <end position="28"/>
    </location>
</feature>
<evidence type="ECO:0000313" key="3">
    <source>
        <dbReference type="Proteomes" id="UP001207742"/>
    </source>
</evidence>
<reference evidence="2 3" key="1">
    <citation type="submission" date="2022-10" db="EMBL/GenBank/DDBJ databases">
        <title>Chitinophaga nivalis PC15 sp. nov., isolated from Pyeongchang county, South Korea.</title>
        <authorList>
            <person name="Trinh H.N."/>
        </authorList>
    </citation>
    <scope>NUCLEOTIDE SEQUENCE [LARGE SCALE GENOMIC DNA]</scope>
    <source>
        <strain evidence="2 3">PC14</strain>
    </source>
</reference>
<dbReference type="EMBL" id="JAPDNS010000001">
    <property type="protein sequence ID" value="MCW3482722.1"/>
    <property type="molecule type" value="Genomic_DNA"/>
</dbReference>
<dbReference type="RefSeq" id="WP_264727372.1">
    <property type="nucleotide sequence ID" value="NZ_JAPDNR010000001.1"/>
</dbReference>
<protein>
    <submittedName>
        <fullName evidence="2">Uncharacterized protein</fullName>
    </submittedName>
</protein>
<organism evidence="2 3">
    <name type="scientific">Chitinophaga nivalis</name>
    <dbReference type="NCBI Taxonomy" id="2991709"/>
    <lineage>
        <taxon>Bacteria</taxon>
        <taxon>Pseudomonadati</taxon>
        <taxon>Bacteroidota</taxon>
        <taxon>Chitinophagia</taxon>
        <taxon>Chitinophagales</taxon>
        <taxon>Chitinophagaceae</taxon>
        <taxon>Chitinophaga</taxon>
    </lineage>
</organism>
<dbReference type="Proteomes" id="UP001207742">
    <property type="component" value="Unassembled WGS sequence"/>
</dbReference>
<keyword evidence="1" id="KW-0732">Signal</keyword>
<keyword evidence="3" id="KW-1185">Reference proteome</keyword>
<name>A0ABT3IFI4_9BACT</name>
<sequence length="119" mass="12768">MKSIFNAKTAIVACLAVTVITLSSFTHSKNSALLGKGKVVDNNLPAVIASGSDQTTFITPYPTTLIIRPTLYIIRITALRTAILDYPTADIITQPGGPIARPGILNEQQLLDSKMRSLD</sequence>
<comment type="caution">
    <text evidence="2">The sequence shown here is derived from an EMBL/GenBank/DDBJ whole genome shotgun (WGS) entry which is preliminary data.</text>
</comment>
<evidence type="ECO:0000313" key="2">
    <source>
        <dbReference type="EMBL" id="MCW3482722.1"/>
    </source>
</evidence>
<feature type="chain" id="PRO_5045917059" evidence="1">
    <location>
        <begin position="29"/>
        <end position="119"/>
    </location>
</feature>
<gene>
    <name evidence="2" type="ORF">OL497_02390</name>
</gene>
<accession>A0ABT3IFI4</accession>
<proteinExistence type="predicted"/>